<evidence type="ECO:0000256" key="1">
    <source>
        <dbReference type="ARBA" id="ARBA00008894"/>
    </source>
</evidence>
<dbReference type="AlphaFoldDB" id="A0A3L6QRK9"/>
<evidence type="ECO:0000313" key="11">
    <source>
        <dbReference type="EMBL" id="RLM86088.1"/>
    </source>
</evidence>
<proteinExistence type="inferred from homology"/>
<keyword evidence="3" id="KW-0677">Repeat</keyword>
<evidence type="ECO:0000313" key="12">
    <source>
        <dbReference type="Proteomes" id="UP000275267"/>
    </source>
</evidence>
<keyword evidence="2" id="KW-0433">Leucine-rich repeat</keyword>
<evidence type="ECO:0000259" key="7">
    <source>
        <dbReference type="Pfam" id="PF00931"/>
    </source>
</evidence>
<dbReference type="GO" id="GO:0009626">
    <property type="term" value="P:plant-type hypersensitive response"/>
    <property type="evidence" value="ECO:0007669"/>
    <property type="project" value="UniProtKB-ARBA"/>
</dbReference>
<keyword evidence="6" id="KW-0175">Coiled coil</keyword>
<protein>
    <submittedName>
        <fullName evidence="11">Disease resistance protein RF45</fullName>
    </submittedName>
</protein>
<comment type="similarity">
    <text evidence="1">Belongs to the disease resistance NB-LRR family.</text>
</comment>
<dbReference type="GO" id="GO:0042742">
    <property type="term" value="P:defense response to bacterium"/>
    <property type="evidence" value="ECO:0007669"/>
    <property type="project" value="UniProtKB-ARBA"/>
</dbReference>
<dbReference type="InterPro" id="IPR058922">
    <property type="entry name" value="WHD_DRP"/>
</dbReference>
<dbReference type="STRING" id="4540.A0A3L6QRK9"/>
<dbReference type="Pfam" id="PF18052">
    <property type="entry name" value="Rx_N"/>
    <property type="match status" value="1"/>
</dbReference>
<dbReference type="InterPro" id="IPR032675">
    <property type="entry name" value="LRR_dom_sf"/>
</dbReference>
<dbReference type="GO" id="GO:0002758">
    <property type="term" value="P:innate immune response-activating signaling pathway"/>
    <property type="evidence" value="ECO:0007669"/>
    <property type="project" value="UniProtKB-ARBA"/>
</dbReference>
<feature type="domain" description="Disease resistance R13L4/SHOC-2-like LRR" evidence="10">
    <location>
        <begin position="493"/>
        <end position="587"/>
    </location>
</feature>
<comment type="caution">
    <text evidence="11">The sequence shown here is derived from an EMBL/GenBank/DDBJ whole genome shotgun (WGS) entry which is preliminary data.</text>
</comment>
<evidence type="ECO:0000256" key="4">
    <source>
        <dbReference type="ARBA" id="ARBA00022741"/>
    </source>
</evidence>
<feature type="domain" description="NB-ARC" evidence="7">
    <location>
        <begin position="91"/>
        <end position="264"/>
    </location>
</feature>
<keyword evidence="4" id="KW-0547">Nucleotide-binding</keyword>
<dbReference type="FunFam" id="1.10.10.10:FF:000322">
    <property type="entry name" value="Probable disease resistance protein At1g63360"/>
    <property type="match status" value="1"/>
</dbReference>
<dbReference type="InterPro" id="IPR042197">
    <property type="entry name" value="Apaf_helical"/>
</dbReference>
<dbReference type="FunFam" id="3.40.50.300:FF:001091">
    <property type="entry name" value="Probable disease resistance protein At1g61300"/>
    <property type="match status" value="1"/>
</dbReference>
<dbReference type="InterPro" id="IPR041118">
    <property type="entry name" value="Rx_N"/>
</dbReference>
<dbReference type="PRINTS" id="PR00364">
    <property type="entry name" value="DISEASERSIST"/>
</dbReference>
<dbReference type="Gene3D" id="1.20.5.4130">
    <property type="match status" value="1"/>
</dbReference>
<name>A0A3L6QRK9_PANMI</name>
<feature type="domain" description="Disease resistance N-terminal" evidence="8">
    <location>
        <begin position="5"/>
        <end position="71"/>
    </location>
</feature>
<dbReference type="Gene3D" id="3.40.50.300">
    <property type="entry name" value="P-loop containing nucleotide triphosphate hydrolases"/>
    <property type="match status" value="1"/>
</dbReference>
<evidence type="ECO:0000256" key="6">
    <source>
        <dbReference type="ARBA" id="ARBA00023054"/>
    </source>
</evidence>
<evidence type="ECO:0000256" key="2">
    <source>
        <dbReference type="ARBA" id="ARBA00022614"/>
    </source>
</evidence>
<gene>
    <name evidence="11" type="ORF">C2845_PM04G00050</name>
</gene>
<dbReference type="InterPro" id="IPR036388">
    <property type="entry name" value="WH-like_DNA-bd_sf"/>
</dbReference>
<dbReference type="SUPFAM" id="SSF52058">
    <property type="entry name" value="L domain-like"/>
    <property type="match status" value="1"/>
</dbReference>
<dbReference type="GO" id="GO:0043531">
    <property type="term" value="F:ADP binding"/>
    <property type="evidence" value="ECO:0007669"/>
    <property type="project" value="InterPro"/>
</dbReference>
<dbReference type="Gene3D" id="1.10.10.10">
    <property type="entry name" value="Winged helix-like DNA-binding domain superfamily/Winged helix DNA-binding domain"/>
    <property type="match status" value="1"/>
</dbReference>
<organism evidence="11 12">
    <name type="scientific">Panicum miliaceum</name>
    <name type="common">Proso millet</name>
    <name type="synonym">Broomcorn millet</name>
    <dbReference type="NCBI Taxonomy" id="4540"/>
    <lineage>
        <taxon>Eukaryota</taxon>
        <taxon>Viridiplantae</taxon>
        <taxon>Streptophyta</taxon>
        <taxon>Embryophyta</taxon>
        <taxon>Tracheophyta</taxon>
        <taxon>Spermatophyta</taxon>
        <taxon>Magnoliopsida</taxon>
        <taxon>Liliopsida</taxon>
        <taxon>Poales</taxon>
        <taxon>Poaceae</taxon>
        <taxon>PACMAD clade</taxon>
        <taxon>Panicoideae</taxon>
        <taxon>Panicodae</taxon>
        <taxon>Paniceae</taxon>
        <taxon>Panicinae</taxon>
        <taxon>Panicum</taxon>
        <taxon>Panicum sect. Panicum</taxon>
    </lineage>
</organism>
<dbReference type="Gene3D" id="3.80.10.10">
    <property type="entry name" value="Ribonuclease Inhibitor"/>
    <property type="match status" value="1"/>
</dbReference>
<dbReference type="InterPro" id="IPR055414">
    <property type="entry name" value="LRR_R13L4/SHOC2-like"/>
</dbReference>
<feature type="domain" description="Disease resistance protein winged helix" evidence="9">
    <location>
        <begin position="361"/>
        <end position="429"/>
    </location>
</feature>
<dbReference type="SUPFAM" id="SSF52540">
    <property type="entry name" value="P-loop containing nucleoside triphosphate hydrolases"/>
    <property type="match status" value="1"/>
</dbReference>
<dbReference type="EMBL" id="PQIB02000011">
    <property type="protein sequence ID" value="RLM86088.1"/>
    <property type="molecule type" value="Genomic_DNA"/>
</dbReference>
<sequence length="815" mass="92966">MAEQAVFTALQQAGSLAVDETIYLLAISDKLESAKKELENMQAFLKDLDDKMLKGGAMATNLVSNVREVAQEHWRYVHPDLGKQDNVIGFDDKIEEIKGDLMGRWNKHLSVFSIVGPGGAGKSTMANKVYGLGAVKRHFKVRAWITVSQRFVARDLLKEMVRRTMGLQEDGELDKKTESEIKKMLLDFLGSKRYLIVLDDVWRTDAWDTISWAFPDEKNGSRVILTTRNEAVAKHPHARKKKIYKPKLLDENESTQLLLSVALPQYLWDGSNREVMGKDLDDLKEVGKDLAKKCRGLPLALVVLGAHLSRNLDIAEWKRLTRSVDWHALITHDTIIGAILDLSFYDMPSHLRSCFMYTTAFPEDFHIDVRLLSNLWVAEGFIPLVRDHTREEVAVSYVTELVQWGMIQVAKQRRSGAISLVKVHDVLRDWGIGRARREGLIKDCHDAQDMKADYSDEVMKAYHEVLHGFQETQGIGTSMRKLRTLVDFTLSSMNNSVQHMRKTFDALHHLRVLYLHGSGEDVRLPKEIGRLRYLRYLGLGGSCWYCLPSSIGDLLNLETLDASGGKIYEIPGSLWKIPTLRYVHVSSIGSWSVPRISPKSNVHVMAFCSIYNKLHSPPDHIDTAEPIIEATKQRLSEKRTPNLSYCFGMRHVERQGEHQFRNDLATNFQEMEDIIVLKVCCTNLLVNEHKLLELVWMSRLRVLEIGERSFTGAVLVFPQGGFPSLLRLVLYDLQVEDWKIESGCMINLRELTLCNCPNLRQLPETLLMLAYLEKVRLIGMPTGCYQENEVARKLENHCVLLVSSDEKDFEHLHLP</sequence>
<evidence type="ECO:0000259" key="10">
    <source>
        <dbReference type="Pfam" id="PF23598"/>
    </source>
</evidence>
<dbReference type="Pfam" id="PF23559">
    <property type="entry name" value="WHD_DRP"/>
    <property type="match status" value="1"/>
</dbReference>
<dbReference type="InterPro" id="IPR027417">
    <property type="entry name" value="P-loop_NTPase"/>
</dbReference>
<reference evidence="12" key="1">
    <citation type="journal article" date="2019" name="Nat. Commun.">
        <title>The genome of broomcorn millet.</title>
        <authorList>
            <person name="Zou C."/>
            <person name="Miki D."/>
            <person name="Li D."/>
            <person name="Tang Q."/>
            <person name="Xiao L."/>
            <person name="Rajput S."/>
            <person name="Deng P."/>
            <person name="Jia W."/>
            <person name="Huang R."/>
            <person name="Zhang M."/>
            <person name="Sun Y."/>
            <person name="Hu J."/>
            <person name="Fu X."/>
            <person name="Schnable P.S."/>
            <person name="Li F."/>
            <person name="Zhang H."/>
            <person name="Feng B."/>
            <person name="Zhu X."/>
            <person name="Liu R."/>
            <person name="Schnable J.C."/>
            <person name="Zhu J.-K."/>
            <person name="Zhang H."/>
        </authorList>
    </citation>
    <scope>NUCLEOTIDE SEQUENCE [LARGE SCALE GENOMIC DNA]</scope>
</reference>
<keyword evidence="12" id="KW-1185">Reference proteome</keyword>
<dbReference type="PANTHER" id="PTHR23155:SF1185">
    <property type="entry name" value="DISEASE RESISTANCE RPP8-LIKE PROTEIN 3-RELATED"/>
    <property type="match status" value="1"/>
</dbReference>
<evidence type="ECO:0000259" key="9">
    <source>
        <dbReference type="Pfam" id="PF23559"/>
    </source>
</evidence>
<dbReference type="Pfam" id="PF00931">
    <property type="entry name" value="NB-ARC"/>
    <property type="match status" value="1"/>
</dbReference>
<dbReference type="InterPro" id="IPR002182">
    <property type="entry name" value="NB-ARC"/>
</dbReference>
<dbReference type="PANTHER" id="PTHR23155">
    <property type="entry name" value="DISEASE RESISTANCE PROTEIN RP"/>
    <property type="match status" value="1"/>
</dbReference>
<evidence type="ECO:0000256" key="5">
    <source>
        <dbReference type="ARBA" id="ARBA00022821"/>
    </source>
</evidence>
<dbReference type="Proteomes" id="UP000275267">
    <property type="component" value="Unassembled WGS sequence"/>
</dbReference>
<dbReference type="Gene3D" id="1.10.8.430">
    <property type="entry name" value="Helical domain of apoptotic protease-activating factors"/>
    <property type="match status" value="1"/>
</dbReference>
<evidence type="ECO:0000256" key="3">
    <source>
        <dbReference type="ARBA" id="ARBA00022737"/>
    </source>
</evidence>
<keyword evidence="5" id="KW-0611">Plant defense</keyword>
<dbReference type="Pfam" id="PF23598">
    <property type="entry name" value="LRR_14"/>
    <property type="match status" value="1"/>
</dbReference>
<accession>A0A3L6QRK9</accession>
<evidence type="ECO:0000259" key="8">
    <source>
        <dbReference type="Pfam" id="PF18052"/>
    </source>
</evidence>
<dbReference type="OrthoDB" id="597327at2759"/>
<dbReference type="InterPro" id="IPR044974">
    <property type="entry name" value="Disease_R_plants"/>
</dbReference>